<dbReference type="OrthoDB" id="8553452at2"/>
<keyword evidence="2" id="KW-1185">Reference proteome</keyword>
<sequence>MGVLAANLGTVTGFDGNAGATVAAPLITSVPVSAATAGQAYRYAATANDPQGLPLTWSLVDAPTGMGVNSAGVVAWDRPVSGMFTVTLRADNGRAYGEQRYVVSVGADVLPLEISLGIAPAIVNLGETVAITLLTNGGGGGGGAVVALTVDGQPVTLDAEGRAVVTGATVGAHQIVARATDSRGTIEKSSFYSVRVDGDVSAPLAKILSPADDVEVTAPVDITGTAFDASLAYYQLLLRPAGDGVWREIGRGTSPVTAGALGKLDPTQLSNGIYELALNVVDANGAKTTSLVTVDINREPTMATTA</sequence>
<dbReference type="GO" id="GO:0016020">
    <property type="term" value="C:membrane"/>
    <property type="evidence" value="ECO:0007669"/>
    <property type="project" value="InterPro"/>
</dbReference>
<dbReference type="InterPro" id="IPR015919">
    <property type="entry name" value="Cadherin-like_sf"/>
</dbReference>
<protein>
    <recommendedName>
        <fullName evidence="3">Dystroglycan-type cadherin-like domain-containing protein</fullName>
    </recommendedName>
</protein>
<evidence type="ECO:0000313" key="1">
    <source>
        <dbReference type="EMBL" id="PWF44027.1"/>
    </source>
</evidence>
<dbReference type="RefSeq" id="WP_106759087.1">
    <property type="nucleotide sequence ID" value="NZ_PXWF02000271.1"/>
</dbReference>
<gene>
    <name evidence="1" type="ORF">C7C56_019760</name>
</gene>
<dbReference type="Pfam" id="PF05345">
    <property type="entry name" value="He_PIG"/>
    <property type="match status" value="1"/>
</dbReference>
<dbReference type="AlphaFoldDB" id="A0A2U2HGG1"/>
<accession>A0A2U2HGG1</accession>
<reference evidence="1 2" key="1">
    <citation type="submission" date="2018-04" db="EMBL/GenBank/DDBJ databases">
        <title>Massilia violaceinigra sp. nov., a novel purple-pigmented bacterium isolated from Tianshan glacier, Xinjiang, China.</title>
        <authorList>
            <person name="Wang H."/>
        </authorList>
    </citation>
    <scope>NUCLEOTIDE SEQUENCE [LARGE SCALE GENOMIC DNA]</scope>
    <source>
        <strain evidence="1 2">B448-2</strain>
    </source>
</reference>
<name>A0A2U2HGG1_9BURK</name>
<dbReference type="Proteomes" id="UP000241421">
    <property type="component" value="Unassembled WGS sequence"/>
</dbReference>
<comment type="caution">
    <text evidence="1">The sequence shown here is derived from an EMBL/GenBank/DDBJ whole genome shotgun (WGS) entry which is preliminary data.</text>
</comment>
<organism evidence="1 2">
    <name type="scientific">Massilia glaciei</name>
    <dbReference type="NCBI Taxonomy" id="1524097"/>
    <lineage>
        <taxon>Bacteria</taxon>
        <taxon>Pseudomonadati</taxon>
        <taxon>Pseudomonadota</taxon>
        <taxon>Betaproteobacteria</taxon>
        <taxon>Burkholderiales</taxon>
        <taxon>Oxalobacteraceae</taxon>
        <taxon>Telluria group</taxon>
        <taxon>Massilia</taxon>
    </lineage>
</organism>
<proteinExistence type="predicted"/>
<dbReference type="InterPro" id="IPR013783">
    <property type="entry name" value="Ig-like_fold"/>
</dbReference>
<dbReference type="EMBL" id="PXWF02000271">
    <property type="protein sequence ID" value="PWF44027.1"/>
    <property type="molecule type" value="Genomic_DNA"/>
</dbReference>
<dbReference type="Gene3D" id="2.60.40.10">
    <property type="entry name" value="Immunoglobulins"/>
    <property type="match status" value="1"/>
</dbReference>
<dbReference type="SUPFAM" id="SSF49313">
    <property type="entry name" value="Cadherin-like"/>
    <property type="match status" value="1"/>
</dbReference>
<evidence type="ECO:0008006" key="3">
    <source>
        <dbReference type="Google" id="ProtNLM"/>
    </source>
</evidence>
<evidence type="ECO:0000313" key="2">
    <source>
        <dbReference type="Proteomes" id="UP000241421"/>
    </source>
</evidence>
<dbReference type="GO" id="GO:0005509">
    <property type="term" value="F:calcium ion binding"/>
    <property type="evidence" value="ECO:0007669"/>
    <property type="project" value="InterPro"/>
</dbReference>